<evidence type="ECO:0000313" key="1">
    <source>
        <dbReference type="EMBL" id="CAI9925852.1"/>
    </source>
</evidence>
<name>A0AA86NSU1_9EUKA</name>
<keyword evidence="3" id="KW-1185">Reference proteome</keyword>
<dbReference type="EMBL" id="CATOUU010000347">
    <property type="protein sequence ID" value="CAI9925852.1"/>
    <property type="molecule type" value="Genomic_DNA"/>
</dbReference>
<sequence length="917" mass="99028">MNANILYGVSKIQNFVFSGSVTAQNQISLFSLILNDKLAVESCNISIQQTTSIIQSAALLLNKGVLSVNNSLLNFEFVGQQLAGLSFSSLTTTIFNCNYSYGIISQTGAVFSFYAKNNVQVTRFTGTGSFQTTLSPKMNPNLIQIGTDVLLSVLLVQIEFNVQTICTEGKCELNGIVLANVHQSICDSNADYCDLKQVIFGDFHTQSITVGGQSIESDCIIEAQLDLNSTYTTINVEHTENGRNSSLFCNKKSYINVVVTGSYTLTNNLADISSGSIFMAKQSTMIMIQQCKIDVTLKSTNQAAFSLFILQDNNYITVNNSIITITIQVNEYVSFYGISENIDKLIINTSQFDYFTTGYIDTFCGLAYQISLSSTLIFVNSTQLQLNILAQNVYGLSYSVVSSVNLQNVTFSGTLQGNELYGLFYQTTNVITLQNIKYSLKLNALITSCGFIQIINNVVNTNNIIFTGYDTVPSIPATFGSSSQCPCIPNAYLVNGLCQCNPGYVFDSVRRTCDCPGAASDGTCVCPIPNTFWTGSTCQCTQTNAYINFTTQQCVCPTNSIQSAASCDCPSKSELRGNICLCTYQNAFINGVTCECGQFAVEAIEGGIKICKCPENSLLENNICTCKVKNSGMSGGKCICNTLNAFINSSGVCACPTNSFFNVNTNTCVCPTGSLLIDNVCKCTITNAFPDSLNKTCICSTNAVLQGSICQCPTNSVLIGSVCKCSVVNAFPNGLTCECAQYAREAVVNGKNTCVCPDYSVLETKICKCTVIQTTMNSSNQCACNTKNAFIKDNQCTCSYRAVNESNTCVCPASSVSRYDSALNATACKCTDTALIIINNACKAPLQLGTKYCYSGRLSSASFPQNTGVLWNKKILIIERIVDNVFPYLMGDSDSSALGWIDDASLRASTSITRDCS</sequence>
<dbReference type="Proteomes" id="UP001642409">
    <property type="component" value="Unassembled WGS sequence"/>
</dbReference>
<dbReference type="EMBL" id="CAXDID020000081">
    <property type="protein sequence ID" value="CAL6018906.1"/>
    <property type="molecule type" value="Genomic_DNA"/>
</dbReference>
<gene>
    <name evidence="1" type="ORF">HINF_LOCUS13497</name>
    <name evidence="2" type="ORF">HINF_LOCUS26697</name>
</gene>
<proteinExistence type="predicted"/>
<evidence type="ECO:0000313" key="2">
    <source>
        <dbReference type="EMBL" id="CAL6018906.1"/>
    </source>
</evidence>
<organism evidence="1">
    <name type="scientific">Hexamita inflata</name>
    <dbReference type="NCBI Taxonomy" id="28002"/>
    <lineage>
        <taxon>Eukaryota</taxon>
        <taxon>Metamonada</taxon>
        <taxon>Diplomonadida</taxon>
        <taxon>Hexamitidae</taxon>
        <taxon>Hexamitinae</taxon>
        <taxon>Hexamita</taxon>
    </lineage>
</organism>
<evidence type="ECO:0000313" key="3">
    <source>
        <dbReference type="Proteomes" id="UP001642409"/>
    </source>
</evidence>
<dbReference type="AlphaFoldDB" id="A0AA86NSU1"/>
<reference evidence="1" key="1">
    <citation type="submission" date="2023-06" db="EMBL/GenBank/DDBJ databases">
        <authorList>
            <person name="Kurt Z."/>
        </authorList>
    </citation>
    <scope>NUCLEOTIDE SEQUENCE</scope>
</reference>
<comment type="caution">
    <text evidence="1">The sequence shown here is derived from an EMBL/GenBank/DDBJ whole genome shotgun (WGS) entry which is preliminary data.</text>
</comment>
<accession>A0AA86NSU1</accession>
<protein>
    <submittedName>
        <fullName evidence="1">Uncharacterized protein</fullName>
    </submittedName>
</protein>
<reference evidence="2 3" key="2">
    <citation type="submission" date="2024-07" db="EMBL/GenBank/DDBJ databases">
        <authorList>
            <person name="Akdeniz Z."/>
        </authorList>
    </citation>
    <scope>NUCLEOTIDE SEQUENCE [LARGE SCALE GENOMIC DNA]</scope>
</reference>